<evidence type="ECO:0000313" key="3">
    <source>
        <dbReference type="Proteomes" id="UP000654004"/>
    </source>
</evidence>
<proteinExistence type="predicted"/>
<accession>A0ABQ2QHQ3</accession>
<keyword evidence="3" id="KW-1185">Reference proteome</keyword>
<evidence type="ECO:0000313" key="2">
    <source>
        <dbReference type="EMBL" id="GGP81115.1"/>
    </source>
</evidence>
<dbReference type="Pfam" id="PF05838">
    <property type="entry name" value="Glyco_hydro_108"/>
    <property type="match status" value="1"/>
</dbReference>
<dbReference type="RefSeq" id="WP_188954378.1">
    <property type="nucleotide sequence ID" value="NZ_BMQW01000002.1"/>
</dbReference>
<feature type="domain" description="TtsA-like Glycoside hydrolase family 108" evidence="1">
    <location>
        <begin position="20"/>
        <end position="73"/>
    </location>
</feature>
<dbReference type="Proteomes" id="UP000654004">
    <property type="component" value="Unassembled WGS sequence"/>
</dbReference>
<dbReference type="EMBL" id="BMQW01000002">
    <property type="protein sequence ID" value="GGP81115.1"/>
    <property type="molecule type" value="Genomic_DNA"/>
</dbReference>
<protein>
    <recommendedName>
        <fullName evidence="1">TtsA-like Glycoside hydrolase family 108 domain-containing protein</fullName>
    </recommendedName>
</protein>
<dbReference type="Gene3D" id="1.20.141.10">
    <property type="entry name" value="Chitosanase, subunit A, domain 1"/>
    <property type="match status" value="1"/>
</dbReference>
<name>A0ABQ2QHQ3_9GAMM</name>
<organism evidence="2 3">
    <name type="scientific">Shewanella ulleungensis</name>
    <dbReference type="NCBI Taxonomy" id="2282699"/>
    <lineage>
        <taxon>Bacteria</taxon>
        <taxon>Pseudomonadati</taxon>
        <taxon>Pseudomonadota</taxon>
        <taxon>Gammaproteobacteria</taxon>
        <taxon>Alteromonadales</taxon>
        <taxon>Shewanellaceae</taxon>
        <taxon>Shewanella</taxon>
    </lineage>
</organism>
<dbReference type="InterPro" id="IPR008565">
    <property type="entry name" value="TtsA-like_GH18_dom"/>
</dbReference>
<evidence type="ECO:0000259" key="1">
    <source>
        <dbReference type="Pfam" id="PF05838"/>
    </source>
</evidence>
<gene>
    <name evidence="2" type="ORF">GCM10009410_12480</name>
</gene>
<dbReference type="SUPFAM" id="SSF53955">
    <property type="entry name" value="Lysozyme-like"/>
    <property type="match status" value="1"/>
</dbReference>
<sequence length="81" mass="9242">MDLFQPNSPYSPAFIVADNLVFSKEGGYHCNPNDLGGETHFGISAMACPKEDIANLTQTRAQFLYHRDYWRAACNFFFMQN</sequence>
<comment type="caution">
    <text evidence="2">The sequence shown here is derived from an EMBL/GenBank/DDBJ whole genome shotgun (WGS) entry which is preliminary data.</text>
</comment>
<dbReference type="InterPro" id="IPR023346">
    <property type="entry name" value="Lysozyme-like_dom_sf"/>
</dbReference>
<reference evidence="3" key="1">
    <citation type="journal article" date="2019" name="Int. J. Syst. Evol. Microbiol.">
        <title>The Global Catalogue of Microorganisms (GCM) 10K type strain sequencing project: providing services to taxonomists for standard genome sequencing and annotation.</title>
        <authorList>
            <consortium name="The Broad Institute Genomics Platform"/>
            <consortium name="The Broad Institute Genome Sequencing Center for Infectious Disease"/>
            <person name="Wu L."/>
            <person name="Ma J."/>
        </authorList>
    </citation>
    <scope>NUCLEOTIDE SEQUENCE [LARGE SCALE GENOMIC DNA]</scope>
    <source>
        <strain evidence="3">JCM 32305</strain>
    </source>
</reference>